<dbReference type="SUPFAM" id="SSF48371">
    <property type="entry name" value="ARM repeat"/>
    <property type="match status" value="1"/>
</dbReference>
<accession>A0A402DLM3</accession>
<gene>
    <name evidence="1" type="ORF">CBZ_00900</name>
</gene>
<comment type="caution">
    <text evidence="1">The sequence shown here is derived from an EMBL/GenBank/DDBJ whole genome shotgun (WGS) entry which is preliminary data.</text>
</comment>
<sequence>MGSSATVGVVAEVDARWVRLLALRQGLGDAEVEDEAASLVAQFQVEAEESVLELALSALSHDDPWHRQAAAWVLGQFGFPEGRPFGARVLPEVLRAARAERDDDVREDLVAALGDAQDAAWLDDLLSFAGDPAPGVRRAVASHVPGMPYADPLPDRAIDALIMLSTDTDPRVRDWATFGLGTQSSQDSSEIRAALLARLDDEDADAAAEALVGLARRGAPEALVRVRALLEEPDGPITLLVLEAAAELADPMLMPALEALALEWDGDEDQHTEAVAFALTRCDPEAPESARQIEQQIVTAVDERAAGTGWSLAMTGAYPRTLAWPRRPDDAVDESVEPDALWEGCAPGRLEIDAVVTRCVALIHEAMARRD</sequence>
<dbReference type="InterPro" id="IPR016024">
    <property type="entry name" value="ARM-type_fold"/>
</dbReference>
<dbReference type="AlphaFoldDB" id="A0A402DLM3"/>
<proteinExistence type="predicted"/>
<organism evidence="1 2">
    <name type="scientific">Cellulomonas biazotea</name>
    <dbReference type="NCBI Taxonomy" id="1709"/>
    <lineage>
        <taxon>Bacteria</taxon>
        <taxon>Bacillati</taxon>
        <taxon>Actinomycetota</taxon>
        <taxon>Actinomycetes</taxon>
        <taxon>Micrococcales</taxon>
        <taxon>Cellulomonadaceae</taxon>
        <taxon>Cellulomonas</taxon>
    </lineage>
</organism>
<protein>
    <recommendedName>
        <fullName evidence="3">HEAT repeat-containing PBS lyase</fullName>
    </recommendedName>
</protein>
<dbReference type="InterPro" id="IPR011989">
    <property type="entry name" value="ARM-like"/>
</dbReference>
<dbReference type="EMBL" id="BIMR01000007">
    <property type="protein sequence ID" value="GCE75034.1"/>
    <property type="molecule type" value="Genomic_DNA"/>
</dbReference>
<reference evidence="1 2" key="1">
    <citation type="submission" date="2019-01" db="EMBL/GenBank/DDBJ databases">
        <title>Draft genome sequence of Cellulomonas takizawaensis strain TKZ-21.</title>
        <authorList>
            <person name="Yamamura H."/>
            <person name="Hayashi T."/>
            <person name="Hamada M."/>
            <person name="Serisawa Y."/>
            <person name="Matsuyama K."/>
            <person name="Nakagawa Y."/>
            <person name="Otoguro M."/>
            <person name="Yanagida F."/>
            <person name="Hayakawa M."/>
        </authorList>
    </citation>
    <scope>NUCLEOTIDE SEQUENCE [LARGE SCALE GENOMIC DNA]</scope>
    <source>
        <strain evidence="1 2">NBRC12680</strain>
    </source>
</reference>
<evidence type="ECO:0000313" key="1">
    <source>
        <dbReference type="EMBL" id="GCE75034.1"/>
    </source>
</evidence>
<dbReference type="Pfam" id="PF13646">
    <property type="entry name" value="HEAT_2"/>
    <property type="match status" value="1"/>
</dbReference>
<evidence type="ECO:0000313" key="2">
    <source>
        <dbReference type="Proteomes" id="UP000289954"/>
    </source>
</evidence>
<evidence type="ECO:0008006" key="3">
    <source>
        <dbReference type="Google" id="ProtNLM"/>
    </source>
</evidence>
<dbReference type="Proteomes" id="UP000289954">
    <property type="component" value="Unassembled WGS sequence"/>
</dbReference>
<name>A0A402DLM3_9CELL</name>
<dbReference type="Gene3D" id="1.25.10.10">
    <property type="entry name" value="Leucine-rich Repeat Variant"/>
    <property type="match status" value="1"/>
</dbReference>
<keyword evidence="2" id="KW-1185">Reference proteome</keyword>